<evidence type="ECO:0000256" key="1">
    <source>
        <dbReference type="SAM" id="MobiDB-lite"/>
    </source>
</evidence>
<gene>
    <name evidence="2" type="primary">Dsec\GM21555</name>
    <name evidence="2" type="ORF">Dsec_GM21555</name>
</gene>
<evidence type="ECO:0000313" key="3">
    <source>
        <dbReference type="Proteomes" id="UP000001292"/>
    </source>
</evidence>
<feature type="region of interest" description="Disordered" evidence="1">
    <location>
        <begin position="14"/>
        <end position="39"/>
    </location>
</feature>
<protein>
    <submittedName>
        <fullName evidence="2">GM21555</fullName>
    </submittedName>
</protein>
<evidence type="ECO:0000313" key="2">
    <source>
        <dbReference type="EMBL" id="EDW47875.1"/>
    </source>
</evidence>
<accession>B4HRE6</accession>
<proteinExistence type="predicted"/>
<sequence>MMLEHSPLSHNSCIQVNCGHSGRSPSSDPHRPELRNGEQSHRLTLWQTNNIGLGFGLGIRIGSIPSHSATTGKTAYWQCGIQ</sequence>
<name>B4HRE6_DROSE</name>
<dbReference type="EMBL" id="CH480816">
    <property type="protein sequence ID" value="EDW47875.1"/>
    <property type="molecule type" value="Genomic_DNA"/>
</dbReference>
<dbReference type="Proteomes" id="UP000001292">
    <property type="component" value="Unassembled WGS sequence"/>
</dbReference>
<organism evidence="3">
    <name type="scientific">Drosophila sechellia</name>
    <name type="common">Fruit fly</name>
    <dbReference type="NCBI Taxonomy" id="7238"/>
    <lineage>
        <taxon>Eukaryota</taxon>
        <taxon>Metazoa</taxon>
        <taxon>Ecdysozoa</taxon>
        <taxon>Arthropoda</taxon>
        <taxon>Hexapoda</taxon>
        <taxon>Insecta</taxon>
        <taxon>Pterygota</taxon>
        <taxon>Neoptera</taxon>
        <taxon>Endopterygota</taxon>
        <taxon>Diptera</taxon>
        <taxon>Brachycera</taxon>
        <taxon>Muscomorpha</taxon>
        <taxon>Ephydroidea</taxon>
        <taxon>Drosophilidae</taxon>
        <taxon>Drosophila</taxon>
        <taxon>Sophophora</taxon>
    </lineage>
</organism>
<dbReference type="AlphaFoldDB" id="B4HRE6"/>
<keyword evidence="3" id="KW-1185">Reference proteome</keyword>
<dbReference type="HOGENOM" id="CLU_2560720_0_0_1"/>
<feature type="compositionally biased region" description="Basic and acidic residues" evidence="1">
    <location>
        <begin position="28"/>
        <end position="39"/>
    </location>
</feature>
<reference evidence="2 3" key="1">
    <citation type="journal article" date="2007" name="Nature">
        <title>Evolution of genes and genomes on the Drosophila phylogeny.</title>
        <authorList>
            <consortium name="Drosophila 12 Genomes Consortium"/>
            <person name="Clark A.G."/>
            <person name="Eisen M.B."/>
            <person name="Smith D.R."/>
            <person name="Bergman C.M."/>
            <person name="Oliver B."/>
            <person name="Markow T.A."/>
            <person name="Kaufman T.C."/>
            <person name="Kellis M."/>
            <person name="Gelbart W."/>
            <person name="Iyer V.N."/>
            <person name="Pollard D.A."/>
            <person name="Sackton T.B."/>
            <person name="Larracuente A.M."/>
            <person name="Singh N.D."/>
            <person name="Abad J.P."/>
            <person name="Abt D.N."/>
            <person name="Adryan B."/>
            <person name="Aguade M."/>
            <person name="Akashi H."/>
            <person name="Anderson W.W."/>
            <person name="Aquadro C.F."/>
            <person name="Ardell D.H."/>
            <person name="Arguello R."/>
            <person name="Artieri C.G."/>
            <person name="Barbash D.A."/>
            <person name="Barker D."/>
            <person name="Barsanti P."/>
            <person name="Batterham P."/>
            <person name="Batzoglou S."/>
            <person name="Begun D."/>
            <person name="Bhutkar A."/>
            <person name="Blanco E."/>
            <person name="Bosak S.A."/>
            <person name="Bradley R.K."/>
            <person name="Brand A.D."/>
            <person name="Brent M.R."/>
            <person name="Brooks A.N."/>
            <person name="Brown R.H."/>
            <person name="Butlin R.K."/>
            <person name="Caggese C."/>
            <person name="Calvi B.R."/>
            <person name="Bernardo de Carvalho A."/>
            <person name="Caspi A."/>
            <person name="Castrezana S."/>
            <person name="Celniker S.E."/>
            <person name="Chang J.L."/>
            <person name="Chapple C."/>
            <person name="Chatterji S."/>
            <person name="Chinwalla A."/>
            <person name="Civetta A."/>
            <person name="Clifton S.W."/>
            <person name="Comeron J.M."/>
            <person name="Costello J.C."/>
            <person name="Coyne J.A."/>
            <person name="Daub J."/>
            <person name="David R.G."/>
            <person name="Delcher A.L."/>
            <person name="Delehaunty K."/>
            <person name="Do C.B."/>
            <person name="Ebling H."/>
            <person name="Edwards K."/>
            <person name="Eickbush T."/>
            <person name="Evans J.D."/>
            <person name="Filipski A."/>
            <person name="Findeiss S."/>
            <person name="Freyhult E."/>
            <person name="Fulton L."/>
            <person name="Fulton R."/>
            <person name="Garcia A.C."/>
            <person name="Gardiner A."/>
            <person name="Garfield D.A."/>
            <person name="Garvin B.E."/>
            <person name="Gibson G."/>
            <person name="Gilbert D."/>
            <person name="Gnerre S."/>
            <person name="Godfrey J."/>
            <person name="Good R."/>
            <person name="Gotea V."/>
            <person name="Gravely B."/>
            <person name="Greenberg A.J."/>
            <person name="Griffiths-Jones S."/>
            <person name="Gross S."/>
            <person name="Guigo R."/>
            <person name="Gustafson E.A."/>
            <person name="Haerty W."/>
            <person name="Hahn M.W."/>
            <person name="Halligan D.L."/>
            <person name="Halpern A.L."/>
            <person name="Halter G.M."/>
            <person name="Han M.V."/>
            <person name="Heger A."/>
            <person name="Hillier L."/>
            <person name="Hinrichs A.S."/>
            <person name="Holmes I."/>
            <person name="Hoskins R.A."/>
            <person name="Hubisz M.J."/>
            <person name="Hultmark D."/>
            <person name="Huntley M.A."/>
            <person name="Jaffe D.B."/>
            <person name="Jagadeeshan S."/>
            <person name="Jeck W.R."/>
            <person name="Johnson J."/>
            <person name="Jones C.D."/>
            <person name="Jordan W.C."/>
            <person name="Karpen G.H."/>
            <person name="Kataoka E."/>
            <person name="Keightley P.D."/>
            <person name="Kheradpour P."/>
            <person name="Kirkness E.F."/>
            <person name="Koerich L.B."/>
            <person name="Kristiansen K."/>
            <person name="Kudrna D."/>
            <person name="Kulathinal R.J."/>
            <person name="Kumar S."/>
            <person name="Kwok R."/>
            <person name="Lander E."/>
            <person name="Langley C.H."/>
            <person name="Lapoint R."/>
            <person name="Lazzaro B.P."/>
            <person name="Lee S.J."/>
            <person name="Levesque L."/>
            <person name="Li R."/>
            <person name="Lin C.F."/>
            <person name="Lin M.F."/>
            <person name="Lindblad-Toh K."/>
            <person name="Llopart A."/>
            <person name="Long M."/>
            <person name="Low L."/>
            <person name="Lozovsky E."/>
            <person name="Lu J."/>
            <person name="Luo M."/>
            <person name="Machado C.A."/>
            <person name="Makalowski W."/>
            <person name="Marzo M."/>
            <person name="Matsuda M."/>
            <person name="Matzkin L."/>
            <person name="McAllister B."/>
            <person name="McBride C.S."/>
            <person name="McKernan B."/>
            <person name="McKernan K."/>
            <person name="Mendez-Lago M."/>
            <person name="Minx P."/>
            <person name="Mollenhauer M.U."/>
            <person name="Montooth K."/>
            <person name="Mount S.M."/>
            <person name="Mu X."/>
            <person name="Myers E."/>
            <person name="Negre B."/>
            <person name="Newfeld S."/>
            <person name="Nielsen R."/>
            <person name="Noor M.A."/>
            <person name="O'Grady P."/>
            <person name="Pachter L."/>
            <person name="Papaceit M."/>
            <person name="Parisi M.J."/>
            <person name="Parisi M."/>
            <person name="Parts L."/>
            <person name="Pedersen J.S."/>
            <person name="Pesole G."/>
            <person name="Phillippy A.M."/>
            <person name="Ponting C.P."/>
            <person name="Pop M."/>
            <person name="Porcelli D."/>
            <person name="Powell J.R."/>
            <person name="Prohaska S."/>
            <person name="Pruitt K."/>
            <person name="Puig M."/>
            <person name="Quesneville H."/>
            <person name="Ram K.R."/>
            <person name="Rand D."/>
            <person name="Rasmussen M.D."/>
            <person name="Reed L.K."/>
            <person name="Reenan R."/>
            <person name="Reily A."/>
            <person name="Remington K.A."/>
            <person name="Rieger T.T."/>
            <person name="Ritchie M.G."/>
            <person name="Robin C."/>
            <person name="Rogers Y.H."/>
            <person name="Rohde C."/>
            <person name="Rozas J."/>
            <person name="Rubenfield M.J."/>
            <person name="Ruiz A."/>
            <person name="Russo S."/>
            <person name="Salzberg S.L."/>
            <person name="Sanchez-Gracia A."/>
            <person name="Saranga D.J."/>
            <person name="Sato H."/>
            <person name="Schaeffer S.W."/>
            <person name="Schatz M.C."/>
            <person name="Schlenke T."/>
            <person name="Schwartz R."/>
            <person name="Segarra C."/>
            <person name="Singh R.S."/>
            <person name="Sirot L."/>
            <person name="Sirota M."/>
            <person name="Sisneros N.B."/>
            <person name="Smith C.D."/>
            <person name="Smith T.F."/>
            <person name="Spieth J."/>
            <person name="Stage D.E."/>
            <person name="Stark A."/>
            <person name="Stephan W."/>
            <person name="Strausberg R.L."/>
            <person name="Strempel S."/>
            <person name="Sturgill D."/>
            <person name="Sutton G."/>
            <person name="Sutton G.G."/>
            <person name="Tao W."/>
            <person name="Teichmann S."/>
            <person name="Tobari Y.N."/>
            <person name="Tomimura Y."/>
            <person name="Tsolas J.M."/>
            <person name="Valente V.L."/>
            <person name="Venter E."/>
            <person name="Venter J.C."/>
            <person name="Vicario S."/>
            <person name="Vieira F.G."/>
            <person name="Vilella A.J."/>
            <person name="Villasante A."/>
            <person name="Walenz B."/>
            <person name="Wang J."/>
            <person name="Wasserman M."/>
            <person name="Watts T."/>
            <person name="Wilson D."/>
            <person name="Wilson R.K."/>
            <person name="Wing R.A."/>
            <person name="Wolfner M.F."/>
            <person name="Wong A."/>
            <person name="Wong G.K."/>
            <person name="Wu C.I."/>
            <person name="Wu G."/>
            <person name="Yamamoto D."/>
            <person name="Yang H.P."/>
            <person name="Yang S.P."/>
            <person name="Yorke J.A."/>
            <person name="Yoshida K."/>
            <person name="Zdobnov E."/>
            <person name="Zhang P."/>
            <person name="Zhang Y."/>
            <person name="Zimin A.V."/>
            <person name="Baldwin J."/>
            <person name="Abdouelleil A."/>
            <person name="Abdulkadir J."/>
            <person name="Abebe A."/>
            <person name="Abera B."/>
            <person name="Abreu J."/>
            <person name="Acer S.C."/>
            <person name="Aftuck L."/>
            <person name="Alexander A."/>
            <person name="An P."/>
            <person name="Anderson E."/>
            <person name="Anderson S."/>
            <person name="Arachi H."/>
            <person name="Azer M."/>
            <person name="Bachantsang P."/>
            <person name="Barry A."/>
            <person name="Bayul T."/>
            <person name="Berlin A."/>
            <person name="Bessette D."/>
            <person name="Bloom T."/>
            <person name="Blye J."/>
            <person name="Boguslavskiy L."/>
            <person name="Bonnet C."/>
            <person name="Boukhgalter B."/>
            <person name="Bourzgui I."/>
            <person name="Brown A."/>
            <person name="Cahill P."/>
            <person name="Channer S."/>
            <person name="Cheshatsang Y."/>
            <person name="Chuda L."/>
            <person name="Citroen M."/>
            <person name="Collymore A."/>
            <person name="Cooke P."/>
            <person name="Costello M."/>
            <person name="D'Aco K."/>
            <person name="Daza R."/>
            <person name="De Haan G."/>
            <person name="DeGray S."/>
            <person name="DeMaso C."/>
            <person name="Dhargay N."/>
            <person name="Dooley K."/>
            <person name="Dooley E."/>
            <person name="Doricent M."/>
            <person name="Dorje P."/>
            <person name="Dorjee K."/>
            <person name="Dupes A."/>
            <person name="Elong R."/>
            <person name="Falk J."/>
            <person name="Farina A."/>
            <person name="Faro S."/>
            <person name="Ferguson D."/>
            <person name="Fisher S."/>
            <person name="Foley C.D."/>
            <person name="Franke A."/>
            <person name="Friedrich D."/>
            <person name="Gadbois L."/>
            <person name="Gearin G."/>
            <person name="Gearin C.R."/>
            <person name="Giannoukos G."/>
            <person name="Goode T."/>
            <person name="Graham J."/>
            <person name="Grandbois E."/>
            <person name="Grewal S."/>
            <person name="Gyaltsen K."/>
            <person name="Hafez N."/>
            <person name="Hagos B."/>
            <person name="Hall J."/>
            <person name="Henson C."/>
            <person name="Hollinger A."/>
            <person name="Honan T."/>
            <person name="Huard M.D."/>
            <person name="Hughes L."/>
            <person name="Hurhula B."/>
            <person name="Husby M.E."/>
            <person name="Kamat A."/>
            <person name="Kanga B."/>
            <person name="Kashin S."/>
            <person name="Khazanovich D."/>
            <person name="Kisner P."/>
            <person name="Lance K."/>
            <person name="Lara M."/>
            <person name="Lee W."/>
            <person name="Lennon N."/>
            <person name="Letendre F."/>
            <person name="LeVine R."/>
            <person name="Lipovsky A."/>
            <person name="Liu X."/>
            <person name="Liu J."/>
            <person name="Liu S."/>
            <person name="Lokyitsang T."/>
            <person name="Lokyitsang Y."/>
            <person name="Lubonja R."/>
            <person name="Lui A."/>
            <person name="MacDonald P."/>
            <person name="Magnisalis V."/>
            <person name="Maru K."/>
            <person name="Matthews C."/>
            <person name="McCusker W."/>
            <person name="McDonough S."/>
            <person name="Mehta T."/>
            <person name="Meldrim J."/>
            <person name="Meneus L."/>
            <person name="Mihai O."/>
            <person name="Mihalev A."/>
            <person name="Mihova T."/>
            <person name="Mittelman R."/>
            <person name="Mlenga V."/>
            <person name="Montmayeur A."/>
            <person name="Mulrain L."/>
            <person name="Navidi A."/>
            <person name="Naylor J."/>
            <person name="Negash T."/>
            <person name="Nguyen T."/>
            <person name="Nguyen N."/>
            <person name="Nicol R."/>
            <person name="Norbu C."/>
            <person name="Norbu N."/>
            <person name="Novod N."/>
            <person name="O'Neill B."/>
            <person name="Osman S."/>
            <person name="Markiewicz E."/>
            <person name="Oyono O.L."/>
            <person name="Patti C."/>
            <person name="Phunkhang P."/>
            <person name="Pierre F."/>
            <person name="Priest M."/>
            <person name="Raghuraman S."/>
            <person name="Rege F."/>
            <person name="Reyes R."/>
            <person name="Rise C."/>
            <person name="Rogov P."/>
            <person name="Ross K."/>
            <person name="Ryan E."/>
            <person name="Settipalli S."/>
            <person name="Shea T."/>
            <person name="Sherpa N."/>
            <person name="Shi L."/>
            <person name="Shih D."/>
            <person name="Sparrow T."/>
            <person name="Spaulding J."/>
            <person name="Stalker J."/>
            <person name="Stange-Thomann N."/>
            <person name="Stavropoulos S."/>
            <person name="Stone C."/>
            <person name="Strader C."/>
            <person name="Tesfaye S."/>
            <person name="Thomson T."/>
            <person name="Thoulutsang Y."/>
            <person name="Thoulutsang D."/>
            <person name="Topham K."/>
            <person name="Topping I."/>
            <person name="Tsamla T."/>
            <person name="Vassiliev H."/>
            <person name="Vo A."/>
            <person name="Wangchuk T."/>
            <person name="Wangdi T."/>
            <person name="Weiand M."/>
            <person name="Wilkinson J."/>
            <person name="Wilson A."/>
            <person name="Yadav S."/>
            <person name="Young G."/>
            <person name="Yu Q."/>
            <person name="Zembek L."/>
            <person name="Zhong D."/>
            <person name="Zimmer A."/>
            <person name="Zwirko Z."/>
            <person name="Jaffe D.B."/>
            <person name="Alvarez P."/>
            <person name="Brockman W."/>
            <person name="Butler J."/>
            <person name="Chin C."/>
            <person name="Gnerre S."/>
            <person name="Grabherr M."/>
            <person name="Kleber M."/>
            <person name="Mauceli E."/>
            <person name="MacCallum I."/>
        </authorList>
    </citation>
    <scope>NUCLEOTIDE SEQUENCE [LARGE SCALE GENOMIC DNA]</scope>
    <source>
        <strain evidence="3">Rob3c / Tucson 14021-0248.25</strain>
    </source>
</reference>